<dbReference type="InterPro" id="IPR005046">
    <property type="entry name" value="DUF285"/>
</dbReference>
<evidence type="ECO:0000256" key="1">
    <source>
        <dbReference type="SAM" id="MobiDB-lite"/>
    </source>
</evidence>
<evidence type="ECO:0000313" key="4">
    <source>
        <dbReference type="Proteomes" id="UP000003181"/>
    </source>
</evidence>
<dbReference type="PROSITE" id="PS51257">
    <property type="entry name" value="PROKAR_LIPOPROTEIN"/>
    <property type="match status" value="1"/>
</dbReference>
<feature type="region of interest" description="Disordered" evidence="1">
    <location>
        <begin position="29"/>
        <end position="131"/>
    </location>
</feature>
<feature type="compositionally biased region" description="Low complexity" evidence="1">
    <location>
        <begin position="54"/>
        <end position="76"/>
    </location>
</feature>
<feature type="chain" id="PRO_5003700896" description="Lipoprotein" evidence="2">
    <location>
        <begin position="26"/>
        <end position="487"/>
    </location>
</feature>
<dbReference type="Pfam" id="PF03382">
    <property type="entry name" value="DUF285"/>
    <property type="match status" value="1"/>
</dbReference>
<accession>I5D590</accession>
<organism evidence="3 4">
    <name type="scientific">Mycoplasmopsis agalactiae 14628</name>
    <dbReference type="NCBI Taxonomy" id="1110504"/>
    <lineage>
        <taxon>Bacteria</taxon>
        <taxon>Bacillati</taxon>
        <taxon>Mycoplasmatota</taxon>
        <taxon>Mycoplasmoidales</taxon>
        <taxon>Metamycoplasmataceae</taxon>
        <taxon>Mycoplasmopsis</taxon>
    </lineage>
</organism>
<dbReference type="AlphaFoldDB" id="I5D590"/>
<reference evidence="3 4" key="1">
    <citation type="journal article" date="2012" name="Appl. Environ. Microbiol.">
        <title>Emergence of Atypical Mycoplasma agalactiae Strains Harboring a New Prophage and Associated with an Alpine Wild Ungulate Mortality Episode.</title>
        <authorList>
            <person name="Tardy F."/>
            <person name="Baranowski E."/>
            <person name="Nouvel L.X."/>
            <person name="Mick V."/>
            <person name="Manso-Silvan L."/>
            <person name="Thiaucourt F."/>
            <person name="Thebault P."/>
            <person name="Breton M."/>
            <person name="Sirand-Pugnet P."/>
            <person name="Blanchard A."/>
            <person name="Garnier A."/>
            <person name="Gibert P."/>
            <person name="Game Y."/>
            <person name="Poumarat F."/>
            <person name="Citti C."/>
        </authorList>
    </citation>
    <scope>NUCLEOTIDE SEQUENCE [LARGE SCALE GENOMIC DNA]</scope>
    <source>
        <strain evidence="3 4">14628</strain>
    </source>
</reference>
<feature type="signal peptide" evidence="2">
    <location>
        <begin position="1"/>
        <end position="25"/>
    </location>
</feature>
<dbReference type="PATRIC" id="fig|1110504.5.peg.460"/>
<dbReference type="EMBL" id="AJPR01000011">
    <property type="protein sequence ID" value="EIN14849.1"/>
    <property type="molecule type" value="Genomic_DNA"/>
</dbReference>
<proteinExistence type="predicted"/>
<dbReference type="RefSeq" id="WP_004024203.1">
    <property type="nucleotide sequence ID" value="NZ_AJPR01000011.1"/>
</dbReference>
<evidence type="ECO:0008006" key="5">
    <source>
        <dbReference type="Google" id="ProtNLM"/>
    </source>
</evidence>
<gene>
    <name evidence="3" type="ORF">MAGb_4620</name>
</gene>
<protein>
    <recommendedName>
        <fullName evidence="5">Lipoprotein</fullName>
    </recommendedName>
</protein>
<dbReference type="STRING" id="1110504.MAGb_4620"/>
<evidence type="ECO:0000313" key="3">
    <source>
        <dbReference type="EMBL" id="EIN14849.1"/>
    </source>
</evidence>
<feature type="compositionally biased region" description="Basic and acidic residues" evidence="1">
    <location>
        <begin position="116"/>
        <end position="131"/>
    </location>
</feature>
<dbReference type="NCBIfam" id="TIGR02167">
    <property type="entry name" value="Liste_lipo_26"/>
    <property type="match status" value="2"/>
</dbReference>
<sequence length="487" mass="55032">MKNKIKNRLLLLSVLSSLLIPAISASCTKYSSTENNPINRGGANVLPLVDDDSNSNNNKESNSNNGSKSETSTENNKSQVDPNNLIKENEKMLSDSPDVNSNDTHESLHFGIIPSEKNKEQPEGKITKEDQESLKNKIETLWRKHKYGFADFHTYNDVVEQLKVYVNDKTSKFLKLFNSELSNDSIKKNNTKQVIDLLVGDEKITLRFGDIKDSVPIIYALSGDETNTTVSYTKDPKSLKIAADKKVIIKQLGYFKDESGKFIRLLTAPENTIEVPEHLPLKVNSLSESFAGIKAKEVKNLEKWNTANIVSLLSTFSKASNFDQSLEGWNTSNVQNMSSTFFEASSFNKPLKTWDTKSVTTMYSMFSGAQKFDQDLSGWKTHNVADMADMFWGASVFNSKLDNWNVSKVKSMDRMFAETDKFNQDIKNWKVEKVESMYGMFGTAKAFDHDLSSWKVSSGVNHQHFVNKDSKLQQKHIPPMFRTTVLK</sequence>
<comment type="caution">
    <text evidence="3">The sequence shown here is derived from an EMBL/GenBank/DDBJ whole genome shotgun (WGS) entry which is preliminary data.</text>
</comment>
<feature type="compositionally biased region" description="Polar residues" evidence="1">
    <location>
        <begin position="29"/>
        <end position="38"/>
    </location>
</feature>
<name>I5D590_MYCAA</name>
<keyword evidence="2" id="KW-0732">Signal</keyword>
<dbReference type="InterPro" id="IPR011889">
    <property type="entry name" value="Liste_lipo_26"/>
</dbReference>
<dbReference type="Proteomes" id="UP000003181">
    <property type="component" value="Unassembled WGS sequence"/>
</dbReference>
<evidence type="ECO:0000256" key="2">
    <source>
        <dbReference type="SAM" id="SignalP"/>
    </source>
</evidence>